<feature type="region of interest" description="Disordered" evidence="1">
    <location>
        <begin position="33"/>
        <end position="55"/>
    </location>
</feature>
<organism evidence="3 4">
    <name type="scientific">Panagrolaimus davidi</name>
    <dbReference type="NCBI Taxonomy" id="227884"/>
    <lineage>
        <taxon>Eukaryota</taxon>
        <taxon>Metazoa</taxon>
        <taxon>Ecdysozoa</taxon>
        <taxon>Nematoda</taxon>
        <taxon>Chromadorea</taxon>
        <taxon>Rhabditida</taxon>
        <taxon>Tylenchina</taxon>
        <taxon>Panagrolaimomorpha</taxon>
        <taxon>Panagrolaimoidea</taxon>
        <taxon>Panagrolaimidae</taxon>
        <taxon>Panagrolaimus</taxon>
    </lineage>
</organism>
<dbReference type="WBParaSite" id="PDA_v2.g23000.t1">
    <property type="protein sequence ID" value="PDA_v2.g23000.t1"/>
    <property type="gene ID" value="PDA_v2.g23000"/>
</dbReference>
<evidence type="ECO:0000313" key="3">
    <source>
        <dbReference type="Proteomes" id="UP000887578"/>
    </source>
</evidence>
<evidence type="ECO:0000256" key="2">
    <source>
        <dbReference type="SAM" id="SignalP"/>
    </source>
</evidence>
<accession>A0A914Q777</accession>
<dbReference type="AlphaFoldDB" id="A0A914Q777"/>
<feature type="signal peptide" evidence="2">
    <location>
        <begin position="1"/>
        <end position="16"/>
    </location>
</feature>
<feature type="chain" id="PRO_5037838911" evidence="2">
    <location>
        <begin position="17"/>
        <end position="177"/>
    </location>
</feature>
<reference evidence="4" key="1">
    <citation type="submission" date="2022-11" db="UniProtKB">
        <authorList>
            <consortium name="WormBaseParasite"/>
        </authorList>
    </citation>
    <scope>IDENTIFICATION</scope>
</reference>
<evidence type="ECO:0000256" key="1">
    <source>
        <dbReference type="SAM" id="MobiDB-lite"/>
    </source>
</evidence>
<keyword evidence="2" id="KW-0732">Signal</keyword>
<evidence type="ECO:0000313" key="4">
    <source>
        <dbReference type="WBParaSite" id="PDA_v2.g23000.t1"/>
    </source>
</evidence>
<dbReference type="Proteomes" id="UP000887578">
    <property type="component" value="Unplaced"/>
</dbReference>
<proteinExistence type="predicted"/>
<keyword evidence="3" id="KW-1185">Reference proteome</keyword>
<name>A0A914Q777_9BILA</name>
<sequence length="177" mass="18927">MLFIIFLISCFVPIGSISLDTLVCRRRPHLCDPSSKEKTLPLSQRSIPPTRNEKGPTIPINFIRESDNIIPKIPKHYHTWADYGVTHDDGTGYGSGIGPGYGPGMGDVAIKTGVGIASPVGNLGIRRDFEVGWGGSGRIAGQPIGFGNGYQGNGYGSSLSHWAKPPPLTNSDIWPLG</sequence>
<protein>
    <submittedName>
        <fullName evidence="4">Uncharacterized protein</fullName>
    </submittedName>
</protein>